<evidence type="ECO:0000256" key="1">
    <source>
        <dbReference type="ARBA" id="ARBA00022448"/>
    </source>
</evidence>
<dbReference type="InterPro" id="IPR032823">
    <property type="entry name" value="BCA_ABC_TP_C"/>
</dbReference>
<dbReference type="InterPro" id="IPR027417">
    <property type="entry name" value="P-loop_NTPase"/>
</dbReference>
<evidence type="ECO:0000256" key="2">
    <source>
        <dbReference type="ARBA" id="ARBA00022741"/>
    </source>
</evidence>
<dbReference type="EMBL" id="QHBU01000012">
    <property type="protein sequence ID" value="PZR84096.1"/>
    <property type="molecule type" value="Genomic_DNA"/>
</dbReference>
<accession>A0A2W5ZMK4</accession>
<evidence type="ECO:0000313" key="7">
    <source>
        <dbReference type="Proteomes" id="UP000248724"/>
    </source>
</evidence>
<dbReference type="InterPro" id="IPR051120">
    <property type="entry name" value="ABC_AA/LPS_Transport"/>
</dbReference>
<gene>
    <name evidence="6" type="ORF">DLM65_00600</name>
    <name evidence="5" type="ORF">JF886_07975</name>
</gene>
<dbReference type="Proteomes" id="UP000248724">
    <property type="component" value="Unassembled WGS sequence"/>
</dbReference>
<dbReference type="GO" id="GO:0005886">
    <property type="term" value="C:plasma membrane"/>
    <property type="evidence" value="ECO:0007669"/>
    <property type="project" value="TreeGrafter"/>
</dbReference>
<feature type="domain" description="ABC transporter" evidence="4">
    <location>
        <begin position="16"/>
        <end position="260"/>
    </location>
</feature>
<comment type="caution">
    <text evidence="6">The sequence shown here is derived from an EMBL/GenBank/DDBJ whole genome shotgun (WGS) entry which is preliminary data.</text>
</comment>
<evidence type="ECO:0000256" key="3">
    <source>
        <dbReference type="ARBA" id="ARBA00022840"/>
    </source>
</evidence>
<organism evidence="6 7">
    <name type="scientific">Candidatus Aeolococcus gillhamiae</name>
    <dbReference type="NCBI Taxonomy" id="3127015"/>
    <lineage>
        <taxon>Bacteria</taxon>
        <taxon>Bacillati</taxon>
        <taxon>Candidatus Dormiibacterota</taxon>
        <taxon>Candidatus Dormibacteria</taxon>
        <taxon>Candidatus Aeolococcales</taxon>
        <taxon>Candidatus Aeolococcaceae</taxon>
        <taxon>Candidatus Aeolococcus</taxon>
    </lineage>
</organism>
<dbReference type="EMBL" id="JAEKNS010000080">
    <property type="protein sequence ID" value="MBJ7594785.1"/>
    <property type="molecule type" value="Genomic_DNA"/>
</dbReference>
<evidence type="ECO:0000313" key="5">
    <source>
        <dbReference type="EMBL" id="MBJ7594785.1"/>
    </source>
</evidence>
<dbReference type="InterPro" id="IPR003593">
    <property type="entry name" value="AAA+_ATPase"/>
</dbReference>
<dbReference type="InterPro" id="IPR003439">
    <property type="entry name" value="ABC_transporter-like_ATP-bd"/>
</dbReference>
<name>A0A2W5ZMK4_9BACT</name>
<evidence type="ECO:0000313" key="8">
    <source>
        <dbReference type="Proteomes" id="UP000606991"/>
    </source>
</evidence>
<dbReference type="PANTHER" id="PTHR45772:SF4">
    <property type="entry name" value="ABC TRANSPORTER ATP-BINDING PROTEIN"/>
    <property type="match status" value="1"/>
</dbReference>
<reference evidence="6 7" key="1">
    <citation type="journal article" date="2017" name="Nature">
        <title>Atmospheric trace gases support primary production in Antarctic desert surface soil.</title>
        <authorList>
            <person name="Ji M."/>
            <person name="Greening C."/>
            <person name="Vanwonterghem I."/>
            <person name="Carere C.R."/>
            <person name="Bay S.K."/>
            <person name="Steen J.A."/>
            <person name="Montgomery K."/>
            <person name="Lines T."/>
            <person name="Beardall J."/>
            <person name="van Dorst J."/>
            <person name="Snape I."/>
            <person name="Stott M.B."/>
            <person name="Hugenholtz P."/>
            <person name="Ferrari B.C."/>
        </authorList>
    </citation>
    <scope>NUCLEOTIDE SEQUENCE [LARGE SCALE GENOMIC DNA]</scope>
    <source>
        <strain evidence="6">RRmetagenome_bin12</strain>
    </source>
</reference>
<evidence type="ECO:0000259" key="4">
    <source>
        <dbReference type="PROSITE" id="PS50893"/>
    </source>
</evidence>
<sequence>MRRVNARPSDSSPSALVVSDLTVHFGGVVALRDVSIDMQSQQIMGIIGPNGAGKTTLFNAVSRLAAPSHGTITYRGRSLLSMRTPQLAGLGIVRTLQGLGLWTRLTVLENVMLGAPPAASMVSDLLALPRGDRAERRRADEAMAVLEQLGVADRARAFPGSLAHGIQKRVVLARALMGRPTLLLLDEPASGLSAGEVEQLVELLRTLRADMGIALVEHHLDMVMAVSDRVTVLNLGRVIASGTPAEIRANDEVSTAYLGTSVAHA</sequence>
<dbReference type="PANTHER" id="PTHR45772">
    <property type="entry name" value="CONSERVED COMPONENT OF ABC TRANSPORTER FOR NATURAL AMINO ACIDS-RELATED"/>
    <property type="match status" value="1"/>
</dbReference>
<dbReference type="Pfam" id="PF12399">
    <property type="entry name" value="BCA_ABC_TP_C"/>
    <property type="match status" value="1"/>
</dbReference>
<accession>A0A934MZK1</accession>
<dbReference type="SMART" id="SM00382">
    <property type="entry name" value="AAA"/>
    <property type="match status" value="1"/>
</dbReference>
<dbReference type="GO" id="GO:0016887">
    <property type="term" value="F:ATP hydrolysis activity"/>
    <property type="evidence" value="ECO:0007669"/>
    <property type="project" value="InterPro"/>
</dbReference>
<dbReference type="Pfam" id="PF00005">
    <property type="entry name" value="ABC_tran"/>
    <property type="match status" value="1"/>
</dbReference>
<dbReference type="Proteomes" id="UP000606991">
    <property type="component" value="Unassembled WGS sequence"/>
</dbReference>
<dbReference type="GO" id="GO:0005524">
    <property type="term" value="F:ATP binding"/>
    <property type="evidence" value="ECO:0007669"/>
    <property type="project" value="UniProtKB-KW"/>
</dbReference>
<protein>
    <submittedName>
        <fullName evidence="6">ABC transporter ATP-binding protein</fullName>
    </submittedName>
</protein>
<reference evidence="6" key="2">
    <citation type="submission" date="2018-05" db="EMBL/GenBank/DDBJ databases">
        <authorList>
            <person name="Ferrari B."/>
        </authorList>
    </citation>
    <scope>NUCLEOTIDE SEQUENCE</scope>
    <source>
        <strain evidence="6">RRmetagenome_bin12</strain>
    </source>
</reference>
<dbReference type="SUPFAM" id="SSF52540">
    <property type="entry name" value="P-loop containing nucleoside triphosphate hydrolases"/>
    <property type="match status" value="1"/>
</dbReference>
<keyword evidence="3 6" id="KW-0067">ATP-binding</keyword>
<proteinExistence type="predicted"/>
<keyword evidence="1" id="KW-0813">Transport</keyword>
<dbReference type="AlphaFoldDB" id="A0A2W5ZMK4"/>
<reference evidence="5 8" key="3">
    <citation type="submission" date="2020-10" db="EMBL/GenBank/DDBJ databases">
        <title>Ca. Dormibacterota MAGs.</title>
        <authorList>
            <person name="Montgomery K."/>
        </authorList>
    </citation>
    <scope>NUCLEOTIDE SEQUENCE [LARGE SCALE GENOMIC DNA]</scope>
    <source>
        <strain evidence="5">SC8812_S17_18</strain>
    </source>
</reference>
<dbReference type="CDD" id="cd03219">
    <property type="entry name" value="ABC_Mj1267_LivG_branched"/>
    <property type="match status" value="1"/>
</dbReference>
<keyword evidence="2" id="KW-0547">Nucleotide-binding</keyword>
<dbReference type="Gene3D" id="3.40.50.300">
    <property type="entry name" value="P-loop containing nucleotide triphosphate hydrolases"/>
    <property type="match status" value="1"/>
</dbReference>
<dbReference type="PROSITE" id="PS50893">
    <property type="entry name" value="ABC_TRANSPORTER_2"/>
    <property type="match status" value="1"/>
</dbReference>
<evidence type="ECO:0000313" key="6">
    <source>
        <dbReference type="EMBL" id="PZR84096.1"/>
    </source>
</evidence>